<feature type="domain" description="LD-carboxypeptidase C-terminal" evidence="8">
    <location>
        <begin position="182"/>
        <end position="292"/>
    </location>
</feature>
<dbReference type="InterPro" id="IPR027461">
    <property type="entry name" value="Carboxypeptidase_A_C_sf"/>
</dbReference>
<evidence type="ECO:0000313" key="10">
    <source>
        <dbReference type="Proteomes" id="UP000250028"/>
    </source>
</evidence>
<keyword evidence="4" id="KW-0378">Hydrolase</keyword>
<evidence type="ECO:0000259" key="7">
    <source>
        <dbReference type="Pfam" id="PF02016"/>
    </source>
</evidence>
<reference evidence="10" key="1">
    <citation type="submission" date="2016-10" db="EMBL/GenBank/DDBJ databases">
        <authorList>
            <person name="Varghese N."/>
            <person name="Submissions S."/>
        </authorList>
    </citation>
    <scope>NUCLEOTIDE SEQUENCE [LARGE SCALE GENOMIC DNA]</scope>
    <source>
        <strain evidence="10">DSM 22951</strain>
    </source>
</reference>
<dbReference type="PIRSF" id="PIRSF028757">
    <property type="entry name" value="LD-carboxypeptidase"/>
    <property type="match status" value="1"/>
</dbReference>
<keyword evidence="10" id="KW-1185">Reference proteome</keyword>
<organism evidence="9 10">
    <name type="scientific">Branchiibius hedensis</name>
    <dbReference type="NCBI Taxonomy" id="672460"/>
    <lineage>
        <taxon>Bacteria</taxon>
        <taxon>Bacillati</taxon>
        <taxon>Actinomycetota</taxon>
        <taxon>Actinomycetes</taxon>
        <taxon>Micrococcales</taxon>
        <taxon>Dermacoccaceae</taxon>
        <taxon>Branchiibius</taxon>
    </lineage>
</organism>
<feature type="active site" description="Charge relay system" evidence="6">
    <location>
        <position position="277"/>
    </location>
</feature>
<accession>A0A2Y8ZQK2</accession>
<dbReference type="GO" id="GO:0008236">
    <property type="term" value="F:serine-type peptidase activity"/>
    <property type="evidence" value="ECO:0007669"/>
    <property type="project" value="UniProtKB-KW"/>
</dbReference>
<keyword evidence="5" id="KW-0720">Serine protease</keyword>
<dbReference type="InterPro" id="IPR003507">
    <property type="entry name" value="S66_fam"/>
</dbReference>
<evidence type="ECO:0000256" key="1">
    <source>
        <dbReference type="ARBA" id="ARBA00010233"/>
    </source>
</evidence>
<dbReference type="Gene3D" id="3.40.50.10740">
    <property type="entry name" value="Class I glutamine amidotransferase-like"/>
    <property type="match status" value="1"/>
</dbReference>
<dbReference type="SUPFAM" id="SSF141986">
    <property type="entry name" value="LD-carboxypeptidase A C-terminal domain-like"/>
    <property type="match status" value="1"/>
</dbReference>
<feature type="active site" description="Nucleophile" evidence="6">
    <location>
        <position position="117"/>
    </location>
</feature>
<dbReference type="SUPFAM" id="SSF52317">
    <property type="entry name" value="Class I glutamine amidotransferase-like"/>
    <property type="match status" value="1"/>
</dbReference>
<comment type="similarity">
    <text evidence="1">Belongs to the peptidase S66 family.</text>
</comment>
<dbReference type="GO" id="GO:0006508">
    <property type="term" value="P:proteolysis"/>
    <property type="evidence" value="ECO:0007669"/>
    <property type="project" value="UniProtKB-KW"/>
</dbReference>
<protein>
    <submittedName>
        <fullName evidence="9">Muramoyltetrapeptide carboxypeptidase</fullName>
    </submittedName>
</protein>
<dbReference type="CDD" id="cd07025">
    <property type="entry name" value="Peptidase_S66"/>
    <property type="match status" value="1"/>
</dbReference>
<evidence type="ECO:0000256" key="3">
    <source>
        <dbReference type="ARBA" id="ARBA00022670"/>
    </source>
</evidence>
<dbReference type="Pfam" id="PF02016">
    <property type="entry name" value="Peptidase_S66"/>
    <property type="match status" value="1"/>
</dbReference>
<feature type="domain" description="LD-carboxypeptidase N-terminal" evidence="7">
    <location>
        <begin position="17"/>
        <end position="137"/>
    </location>
</feature>
<dbReference type="InterPro" id="IPR040921">
    <property type="entry name" value="Peptidase_S66C"/>
</dbReference>
<name>A0A2Y8ZQK2_9MICO</name>
<dbReference type="PANTHER" id="PTHR30237:SF2">
    <property type="entry name" value="MUREIN TETRAPEPTIDE CARBOXYPEPTIDASE"/>
    <property type="match status" value="1"/>
</dbReference>
<dbReference type="EMBL" id="UESZ01000001">
    <property type="protein sequence ID" value="SSA34640.1"/>
    <property type="molecule type" value="Genomic_DNA"/>
</dbReference>
<dbReference type="InterPro" id="IPR040449">
    <property type="entry name" value="Peptidase_S66_N"/>
</dbReference>
<gene>
    <name evidence="9" type="ORF">SAMN04489750_1965</name>
</gene>
<dbReference type="GO" id="GO:0004180">
    <property type="term" value="F:carboxypeptidase activity"/>
    <property type="evidence" value="ECO:0007669"/>
    <property type="project" value="UniProtKB-KW"/>
</dbReference>
<dbReference type="InterPro" id="IPR029062">
    <property type="entry name" value="Class_I_gatase-like"/>
</dbReference>
<dbReference type="Proteomes" id="UP000250028">
    <property type="component" value="Unassembled WGS sequence"/>
</dbReference>
<evidence type="ECO:0000259" key="8">
    <source>
        <dbReference type="Pfam" id="PF17676"/>
    </source>
</evidence>
<evidence type="ECO:0000256" key="5">
    <source>
        <dbReference type="ARBA" id="ARBA00022825"/>
    </source>
</evidence>
<keyword evidence="3" id="KW-0645">Protease</keyword>
<dbReference type="PANTHER" id="PTHR30237">
    <property type="entry name" value="MURAMOYLTETRAPEPTIDE CARBOXYPEPTIDASE"/>
    <property type="match status" value="1"/>
</dbReference>
<dbReference type="Pfam" id="PF17676">
    <property type="entry name" value="Peptidase_S66C"/>
    <property type="match status" value="1"/>
</dbReference>
<dbReference type="Gene3D" id="3.50.30.60">
    <property type="entry name" value="LD-carboxypeptidase A C-terminal domain-like"/>
    <property type="match status" value="1"/>
</dbReference>
<dbReference type="OrthoDB" id="9807329at2"/>
<feature type="active site" description="Charge relay system" evidence="6">
    <location>
        <position position="212"/>
    </location>
</feature>
<dbReference type="RefSeq" id="WP_109685388.1">
    <property type="nucleotide sequence ID" value="NZ_QGDN01000001.1"/>
</dbReference>
<keyword evidence="2 9" id="KW-0121">Carboxypeptidase</keyword>
<dbReference type="AlphaFoldDB" id="A0A2Y8ZQK2"/>
<evidence type="ECO:0000313" key="9">
    <source>
        <dbReference type="EMBL" id="SSA34640.1"/>
    </source>
</evidence>
<dbReference type="InterPro" id="IPR027478">
    <property type="entry name" value="LdcA_N"/>
</dbReference>
<sequence length="302" mass="32139">MNASLRQPPALRAGARIGVLGVSSPSNLDRLEAGYDSLRFAGFEPVEFPTARGRATQFSWLVGTDAERAADLRKALLDSDIDAIFLVSGGYGSQRTLEALDWSGLEATTPKLVVGYSDVTGLLEAVASRLGWSSIMGPMVSEHEFAESYSFNSLIRLATGTHPELVLQFPDAHTVTPGRADGITCGGNLSLLAGSVGTDTAWVPDQGIWLLEDETESPERIDTMLTHLRRAGYFDDAAGIICGTWHDSGDEDVLSRVVRDRLGSLGIPTIDGANIGHGGHVQSYPIGVAATLDADARTLTLE</sequence>
<evidence type="ECO:0000256" key="6">
    <source>
        <dbReference type="PIRSR" id="PIRSR028757-1"/>
    </source>
</evidence>
<evidence type="ECO:0000256" key="2">
    <source>
        <dbReference type="ARBA" id="ARBA00022645"/>
    </source>
</evidence>
<evidence type="ECO:0000256" key="4">
    <source>
        <dbReference type="ARBA" id="ARBA00022801"/>
    </source>
</evidence>
<proteinExistence type="inferred from homology"/>